<keyword evidence="6 7" id="KW-0539">Nucleus</keyword>
<evidence type="ECO:0000256" key="4">
    <source>
        <dbReference type="ARBA" id="ARBA00023015"/>
    </source>
</evidence>
<evidence type="ECO:0000256" key="3">
    <source>
        <dbReference type="ARBA" id="ARBA00022737"/>
    </source>
</evidence>
<dbReference type="Pfam" id="PF08295">
    <property type="entry name" value="Sin3_corepress"/>
    <property type="match status" value="1"/>
</dbReference>
<dbReference type="GO" id="GO:0070822">
    <property type="term" value="C:Sin3-type complex"/>
    <property type="evidence" value="ECO:0007669"/>
    <property type="project" value="TreeGrafter"/>
</dbReference>
<dbReference type="FunFam" id="1.20.1160.11:FF:000001">
    <property type="entry name" value="Paired amphipathic helix protein Sin3"/>
    <property type="match status" value="1"/>
</dbReference>
<dbReference type="WBParaSite" id="SMUV_0000343201-mRNA-1">
    <property type="protein sequence ID" value="SMUV_0000343201-mRNA-1"/>
    <property type="gene ID" value="SMUV_0000343201"/>
</dbReference>
<evidence type="ECO:0000313" key="10">
    <source>
        <dbReference type="Proteomes" id="UP000046393"/>
    </source>
</evidence>
<evidence type="ECO:0000256" key="1">
    <source>
        <dbReference type="ARBA" id="ARBA00004123"/>
    </source>
</evidence>
<keyword evidence="4" id="KW-0805">Transcription regulation</keyword>
<feature type="compositionally biased region" description="Polar residues" evidence="8">
    <location>
        <begin position="229"/>
        <end position="238"/>
    </location>
</feature>
<evidence type="ECO:0000256" key="5">
    <source>
        <dbReference type="ARBA" id="ARBA00023163"/>
    </source>
</evidence>
<dbReference type="FunFam" id="1.20.1160.11:FF:000002">
    <property type="entry name" value="Paired amphipathic helix protein SIN3"/>
    <property type="match status" value="1"/>
</dbReference>
<dbReference type="Pfam" id="PF02671">
    <property type="entry name" value="PAH"/>
    <property type="match status" value="3"/>
</dbReference>
<comment type="subcellular location">
    <subcellularLocation>
        <location evidence="1 7">Nucleus</location>
    </subcellularLocation>
</comment>
<dbReference type="Pfam" id="PF16879">
    <property type="entry name" value="Sin3a_C"/>
    <property type="match status" value="1"/>
</dbReference>
<evidence type="ECO:0000256" key="6">
    <source>
        <dbReference type="ARBA" id="ARBA00023242"/>
    </source>
</evidence>
<dbReference type="InterPro" id="IPR031693">
    <property type="entry name" value="Sin3_C"/>
</dbReference>
<evidence type="ECO:0000259" key="9">
    <source>
        <dbReference type="SMART" id="SM00761"/>
    </source>
</evidence>
<dbReference type="InterPro" id="IPR003822">
    <property type="entry name" value="PAH"/>
</dbReference>
<feature type="compositionally biased region" description="Low complexity" evidence="8">
    <location>
        <begin position="217"/>
        <end position="228"/>
    </location>
</feature>
<dbReference type="SMART" id="SM00761">
    <property type="entry name" value="HDAC_interact"/>
    <property type="match status" value="1"/>
</dbReference>
<protein>
    <submittedName>
        <fullName evidence="11">HDAC_interact domain-containing protein</fullName>
    </submittedName>
</protein>
<name>A0A0N5AGI1_9BILA</name>
<feature type="region of interest" description="Disordered" evidence="8">
    <location>
        <begin position="492"/>
        <end position="513"/>
    </location>
</feature>
<dbReference type="InterPro" id="IPR013194">
    <property type="entry name" value="HDAC_interact_dom"/>
</dbReference>
<reference evidence="11" key="1">
    <citation type="submission" date="2017-02" db="UniProtKB">
        <authorList>
            <consortium name="WormBaseParasite"/>
        </authorList>
    </citation>
    <scope>IDENTIFICATION</scope>
</reference>
<feature type="domain" description="Histone deacetylase interacting" evidence="9">
    <location>
        <begin position="526"/>
        <end position="627"/>
    </location>
</feature>
<dbReference type="InterPro" id="IPR036600">
    <property type="entry name" value="PAH_sf"/>
</dbReference>
<dbReference type="Gene3D" id="1.20.1160.11">
    <property type="entry name" value="Paired amphipathic helix"/>
    <property type="match status" value="3"/>
</dbReference>
<feature type="compositionally biased region" description="Polar residues" evidence="8">
    <location>
        <begin position="492"/>
        <end position="502"/>
    </location>
</feature>
<keyword evidence="2" id="KW-0678">Repressor</keyword>
<sequence>MEPFASLPSGLPNVGAPSAARFSRTHGGAIGVSHQSPSLLFQQGQSVSSGLPLSCSLNDPHWRPEHHTGSNQARGKRLRVEDALSYLEQVKQQFAQAPEVYGDFLDIMKEFKSQTIDTPGVICRVSRLFRGKPNLIIGFNTFLPPGFLVRLEGARIIISEPNGQTRCIDDGSPDHVTSSAADVASERVLTPSANASTIDFLIRRVSDQDSKPPAENVAPAPQAAPDVPTTSQTTNESPTVGIENAMQYVSKIKTRFQDRPETYQKFLRILQDYQNHQKQRNQRQKDGDVPPAMEGQVYRSVAVLFKNEPDLLNEFSRFLPDASCFASCEQPQAQPESQTAKAKQQGVSVEHNAMYISPLVDAARTITPEEQASSPALPQTAAQKRAGSHVSSQCSSAKRSKTDGVKVLVSDVDVNEGLKLGSADDFLFFDKACRFIVRRLFTDEENYHSFLRSLSLYSQNIVSRSELIELVTPLLGRRPDLMKTLKEMLGMNETSQSTQPMEESQPKAEDRDGIPSGITYQIDFATCKRLGVSYRSLPDSYPRPVCSGRTPLCKSVLNDTWVSFPSWSSEDTSCVHSKKTQYEEFIYKTEDERFELDIIIEVNKAALENLIFLENKLRNMSKTELNKFRLDASLGSSSPSLMYRALKRIYGEHVHKMLEGAQKNPILVIPRLIERLRLKDSEWREAQAGFNRVWREQTEKYYGKSLDHQALTFKQNDLKLLRSKMIIHNFETLYDERETRMEEGGPAESGPHCIFDYPSTDTSVFYDVNDLIIHYVKRQQNIQKEEKKQAKRFLKRLIPEFFNIPSQPMSDEEDDEISQSTDEAMNASARNGTTSIERSNVPATKNQDLYNSQEKNSPSVTDGSTYRLFYGANTWCVFLRLHQMLCDRFARLKAKNASMIMDYKIEEKMRSASANKLDDNKDSDRGIHLLKKSVQNPENFYKDLICAIKNLLDGQVESAAFEDLIRSMFGTDAYITFTMDKIITTLGRQLQAMFTEELNIGTLDLYQKFRFKRPISYIVKTKNECDIEELYEAAAQKLLVNQNCFKTFFLHDRRKVTVELIDTETVDEGNEENDLTDKKWSQYINYYLKTSAEEPSTSALSAEEQQQLLEDLSSNRVFLMRNVRAGLENSRKKEDDVKRRGKFRGKSRYAKEKENSTVHVKEDLHVHFSPAGNYQMRFVEGAAEILIRNRAPRRGFKKHKAVVARRKERFTTWLEERLCEESGEPEMSRNWLSEGSKMIQVRHKQFPYLTYNRYITPIGNKVPPLNTRS</sequence>
<evidence type="ECO:0000256" key="8">
    <source>
        <dbReference type="SAM" id="MobiDB-lite"/>
    </source>
</evidence>
<dbReference type="SUPFAM" id="SSF47762">
    <property type="entry name" value="PAH2 domain"/>
    <property type="match status" value="3"/>
</dbReference>
<feature type="compositionally biased region" description="Polar residues" evidence="8">
    <location>
        <begin position="369"/>
        <end position="382"/>
    </location>
</feature>
<dbReference type="GO" id="GO:0000122">
    <property type="term" value="P:negative regulation of transcription by RNA polymerase II"/>
    <property type="evidence" value="ECO:0007669"/>
    <property type="project" value="TreeGrafter"/>
</dbReference>
<keyword evidence="5" id="KW-0804">Transcription</keyword>
<accession>A0A0N5AGI1</accession>
<dbReference type="AlphaFoldDB" id="A0A0N5AGI1"/>
<feature type="compositionally biased region" description="Basic and acidic residues" evidence="8">
    <location>
        <begin position="504"/>
        <end position="513"/>
    </location>
</feature>
<dbReference type="InterPro" id="IPR039774">
    <property type="entry name" value="Sin3-like"/>
</dbReference>
<keyword evidence="3" id="KW-0677">Repeat</keyword>
<feature type="region of interest" description="Disordered" evidence="8">
    <location>
        <begin position="208"/>
        <end position="238"/>
    </location>
</feature>
<dbReference type="Proteomes" id="UP000046393">
    <property type="component" value="Unplaced"/>
</dbReference>
<proteinExistence type="predicted"/>
<dbReference type="PANTHER" id="PTHR12346">
    <property type="entry name" value="SIN3B-RELATED"/>
    <property type="match status" value="1"/>
</dbReference>
<dbReference type="STRING" id="451379.A0A0N5AGI1"/>
<evidence type="ECO:0000256" key="2">
    <source>
        <dbReference type="ARBA" id="ARBA00022491"/>
    </source>
</evidence>
<organism evidence="10 11">
    <name type="scientific">Syphacia muris</name>
    <dbReference type="NCBI Taxonomy" id="451379"/>
    <lineage>
        <taxon>Eukaryota</taxon>
        <taxon>Metazoa</taxon>
        <taxon>Ecdysozoa</taxon>
        <taxon>Nematoda</taxon>
        <taxon>Chromadorea</taxon>
        <taxon>Rhabditida</taxon>
        <taxon>Spirurina</taxon>
        <taxon>Oxyuridomorpha</taxon>
        <taxon>Oxyuroidea</taxon>
        <taxon>Oxyuridae</taxon>
        <taxon>Syphacia</taxon>
    </lineage>
</organism>
<dbReference type="PROSITE" id="PS51477">
    <property type="entry name" value="PAH"/>
    <property type="match status" value="3"/>
</dbReference>
<keyword evidence="10" id="KW-1185">Reference proteome</keyword>
<dbReference type="GO" id="GO:0003714">
    <property type="term" value="F:transcription corepressor activity"/>
    <property type="evidence" value="ECO:0007669"/>
    <property type="project" value="InterPro"/>
</dbReference>
<feature type="region of interest" description="Disordered" evidence="8">
    <location>
        <begin position="826"/>
        <end position="860"/>
    </location>
</feature>
<evidence type="ECO:0000256" key="7">
    <source>
        <dbReference type="PROSITE-ProRule" id="PRU00810"/>
    </source>
</evidence>
<dbReference type="PANTHER" id="PTHR12346:SF0">
    <property type="entry name" value="SIN3A, ISOFORM G"/>
    <property type="match status" value="1"/>
</dbReference>
<evidence type="ECO:0000313" key="11">
    <source>
        <dbReference type="WBParaSite" id="SMUV_0000343201-mRNA-1"/>
    </source>
</evidence>
<feature type="region of interest" description="Disordered" evidence="8">
    <location>
        <begin position="369"/>
        <end position="397"/>
    </location>
</feature>
<dbReference type="FunFam" id="1.20.1160.11:FF:000003">
    <property type="entry name" value="Paired amphipathic helix SIN3-like protein"/>
    <property type="match status" value="1"/>
</dbReference>